<sequence length="139" mass="15648">MASKSEDVASMDELEPDELLQMCCEGVPFTGVAVEFHLNGARRSEIEYVQGVQSGGSRDYSLEGVLVYEARYLNGGLHGLVREWFPNGCVKSEAQYEFGIEVNYREWNTSGELVESRAISPESQLFPILKDRRRAHEQA</sequence>
<evidence type="ECO:0008006" key="3">
    <source>
        <dbReference type="Google" id="ProtNLM"/>
    </source>
</evidence>
<keyword evidence="2" id="KW-1185">Reference proteome</keyword>
<dbReference type="Gene3D" id="3.90.930.1">
    <property type="match status" value="1"/>
</dbReference>
<organism evidence="1 2">
    <name type="scientific">Corallococcus aberystwythensis</name>
    <dbReference type="NCBI Taxonomy" id="2316722"/>
    <lineage>
        <taxon>Bacteria</taxon>
        <taxon>Pseudomonadati</taxon>
        <taxon>Myxococcota</taxon>
        <taxon>Myxococcia</taxon>
        <taxon>Myxococcales</taxon>
        <taxon>Cystobacterineae</taxon>
        <taxon>Myxococcaceae</taxon>
        <taxon>Corallococcus</taxon>
    </lineage>
</organism>
<reference evidence="2" key="1">
    <citation type="submission" date="2018-09" db="EMBL/GenBank/DDBJ databases">
        <authorList>
            <person name="Livingstone P.G."/>
            <person name="Whitworth D.E."/>
        </authorList>
    </citation>
    <scope>NUCLEOTIDE SEQUENCE [LARGE SCALE GENOMIC DNA]</scope>
    <source>
        <strain evidence="2">AB050A</strain>
    </source>
</reference>
<dbReference type="EMBL" id="RAWK01000107">
    <property type="protein sequence ID" value="RKH64288.1"/>
    <property type="molecule type" value="Genomic_DNA"/>
</dbReference>
<evidence type="ECO:0000313" key="2">
    <source>
        <dbReference type="Proteomes" id="UP000267003"/>
    </source>
</evidence>
<accession>A0A3A8Q7X9</accession>
<dbReference type="SUPFAM" id="SSF82185">
    <property type="entry name" value="Histone H3 K4-specific methyltransferase SET7/9 N-terminal domain"/>
    <property type="match status" value="1"/>
</dbReference>
<protein>
    <recommendedName>
        <fullName evidence="3">Toxin-antitoxin system YwqK family antitoxin</fullName>
    </recommendedName>
</protein>
<dbReference type="Proteomes" id="UP000267003">
    <property type="component" value="Unassembled WGS sequence"/>
</dbReference>
<evidence type="ECO:0000313" key="1">
    <source>
        <dbReference type="EMBL" id="RKH64288.1"/>
    </source>
</evidence>
<name>A0A3A8Q7X9_9BACT</name>
<gene>
    <name evidence="1" type="ORF">D7W81_18810</name>
</gene>
<dbReference type="Pfam" id="PF07661">
    <property type="entry name" value="MORN_2"/>
    <property type="match status" value="1"/>
</dbReference>
<comment type="caution">
    <text evidence="1">The sequence shown here is derived from an EMBL/GenBank/DDBJ whole genome shotgun (WGS) entry which is preliminary data.</text>
</comment>
<proteinExistence type="predicted"/>
<dbReference type="InterPro" id="IPR011652">
    <property type="entry name" value="MORN_2"/>
</dbReference>
<dbReference type="AlphaFoldDB" id="A0A3A8Q7X9"/>